<reference evidence="5" key="1">
    <citation type="submission" date="2016-10" db="EMBL/GenBank/DDBJ databases">
        <authorList>
            <person name="Varghese N."/>
            <person name="Submissions S."/>
        </authorList>
    </citation>
    <scope>NUCLEOTIDE SEQUENCE [LARGE SCALE GENOMIC DNA]</scope>
    <source>
        <strain evidence="5">CGMCC 1.8711</strain>
    </source>
</reference>
<dbReference type="InterPro" id="IPR008279">
    <property type="entry name" value="PEP-util_enz_mobile_dom"/>
</dbReference>
<dbReference type="Pfam" id="PF00391">
    <property type="entry name" value="PEP-utilizers"/>
    <property type="match status" value="1"/>
</dbReference>
<dbReference type="Proteomes" id="UP000243250">
    <property type="component" value="Unassembled WGS sequence"/>
</dbReference>
<dbReference type="Pfam" id="PF01326">
    <property type="entry name" value="PPDK_N"/>
    <property type="match status" value="1"/>
</dbReference>
<name>A0A1I6IA74_9EURY</name>
<evidence type="ECO:0000259" key="2">
    <source>
        <dbReference type="Pfam" id="PF00391"/>
    </source>
</evidence>
<keyword evidence="4" id="KW-0808">Transferase</keyword>
<dbReference type="PANTHER" id="PTHR43615">
    <property type="entry name" value="PHOSPHOENOLPYRUVATE SYNTHASE-RELATED"/>
    <property type="match status" value="1"/>
</dbReference>
<evidence type="ECO:0000256" key="1">
    <source>
        <dbReference type="SAM" id="MobiDB-lite"/>
    </source>
</evidence>
<feature type="compositionally biased region" description="Gly residues" evidence="1">
    <location>
        <begin position="911"/>
        <end position="930"/>
    </location>
</feature>
<keyword evidence="4" id="KW-0670">Pyruvate</keyword>
<dbReference type="SUPFAM" id="SSF52009">
    <property type="entry name" value="Phosphohistidine domain"/>
    <property type="match status" value="1"/>
</dbReference>
<feature type="domain" description="PEP-utilising enzyme mobile" evidence="2">
    <location>
        <begin position="813"/>
        <end position="883"/>
    </location>
</feature>
<dbReference type="PANTHER" id="PTHR43615:SF1">
    <property type="entry name" value="PPDK_N DOMAIN-CONTAINING PROTEIN"/>
    <property type="match status" value="1"/>
</dbReference>
<gene>
    <name evidence="4" type="ORF">SAMN04488124_2878</name>
</gene>
<feature type="compositionally biased region" description="Acidic residues" evidence="1">
    <location>
        <begin position="888"/>
        <end position="897"/>
    </location>
</feature>
<dbReference type="InterPro" id="IPR013815">
    <property type="entry name" value="ATP_grasp_subdomain_1"/>
</dbReference>
<dbReference type="Gene3D" id="3.50.30.10">
    <property type="entry name" value="Phosphohistidine domain"/>
    <property type="match status" value="1"/>
</dbReference>
<dbReference type="InterPro" id="IPR036637">
    <property type="entry name" value="Phosphohistidine_dom_sf"/>
</dbReference>
<evidence type="ECO:0000259" key="3">
    <source>
        <dbReference type="Pfam" id="PF01326"/>
    </source>
</evidence>
<organism evidence="4 5">
    <name type="scientific">Halogeometricum limi</name>
    <dbReference type="NCBI Taxonomy" id="555875"/>
    <lineage>
        <taxon>Archaea</taxon>
        <taxon>Methanobacteriati</taxon>
        <taxon>Methanobacteriota</taxon>
        <taxon>Stenosarchaea group</taxon>
        <taxon>Halobacteria</taxon>
        <taxon>Halobacteriales</taxon>
        <taxon>Haloferacaceae</taxon>
        <taxon>Halogeometricum</taxon>
    </lineage>
</organism>
<dbReference type="InterPro" id="IPR002192">
    <property type="entry name" value="PPDK_AMP/ATP-bd"/>
</dbReference>
<dbReference type="AlphaFoldDB" id="A0A1I6IA74"/>
<evidence type="ECO:0000313" key="5">
    <source>
        <dbReference type="Proteomes" id="UP000243250"/>
    </source>
</evidence>
<dbReference type="RefSeq" id="WP_089882207.1">
    <property type="nucleotide sequence ID" value="NZ_FOYS01000005.1"/>
</dbReference>
<keyword evidence="5" id="KW-1185">Reference proteome</keyword>
<dbReference type="GO" id="GO:0005524">
    <property type="term" value="F:ATP binding"/>
    <property type="evidence" value="ECO:0007669"/>
    <property type="project" value="InterPro"/>
</dbReference>
<dbReference type="InterPro" id="IPR051549">
    <property type="entry name" value="PEP_Utilizing_Enz"/>
</dbReference>
<dbReference type="SUPFAM" id="SSF56059">
    <property type="entry name" value="Glutathione synthetase ATP-binding domain-like"/>
    <property type="match status" value="1"/>
</dbReference>
<dbReference type="Gene3D" id="3.30.470.20">
    <property type="entry name" value="ATP-grasp fold, B domain"/>
    <property type="match status" value="1"/>
</dbReference>
<dbReference type="Gene3D" id="3.30.1490.20">
    <property type="entry name" value="ATP-grasp fold, A domain"/>
    <property type="match status" value="1"/>
</dbReference>
<feature type="domain" description="Pyruvate phosphate dikinase AMP/ATP-binding" evidence="3">
    <location>
        <begin position="18"/>
        <end position="311"/>
    </location>
</feature>
<dbReference type="STRING" id="555875.SAMN04488124_2878"/>
<feature type="region of interest" description="Disordered" evidence="1">
    <location>
        <begin position="882"/>
        <end position="930"/>
    </location>
</feature>
<dbReference type="GO" id="GO:0016301">
    <property type="term" value="F:kinase activity"/>
    <property type="evidence" value="ECO:0007669"/>
    <property type="project" value="UniProtKB-KW"/>
</dbReference>
<sequence>MTSAFVVPLDGSVRDPARLGGKAANLVSLVDAGFAVPAAVCVTTDAFRELSADKTSKELLDELEELDETAAERATAVGAELREHLRGRPVPDAVRDGLAAFIDENRSYAVRSSATAEDLPHASFAGQHDTFLDVRGIDALVDGVRDCMASLFTDRAVAYRVQNDISHREVANAVVVQEMVAADAAGVLFTVDPDSGNRTVAVVEASFGLGDSVVSGDVEPDSVRIDRQAGEVLSYRVGSKRTARYSTGDGDTDTVELDPTDRHARVLRTRQLTELVELGDRVEDLFGRPQDIEWALVDGEFVLLQARPITTLFPVPTPAPTDDRLHVYVGVGHMQAFPEALPPLVRDVWGVYIETMPEAFGIDDGVSLGAEAGGRVYMDLTPALRVPFVREKVVSGFDALSEPVADGLWDLLARRPEEFRTEIPSPSTAFSVAGGVWRGAEVVLPVLPATLASVADAFVGDPRPPEEFERLFLEWGRETTADIHDRPTVAARARAAANSLDVSEVIADLYPRMGPLLAAFAVGGWLRRNFPDAEEDVNAVGKGFEAELVTRLNLGLGDLADVARDHPAVADAIRERKPLAEIAAVEGGAEFVAAFEDYLDEFGHRATGEIDLSRPRWREDPATLFGAIRANLANEGAGDHRARLQRLAAEGEAAGDRLAARANYGLLGPARTRIVRRLIRTYRSYVQLREYPKHGAAHWFSTWRETYLEAGETLVERGVLSDRDDVWFLRLEELFAALDGEEIRVDVTARREEFARHSKLNAPPVLTSEGEIPRVAPDLTGLPPETLVGTGVSSGVVEGVARVIFDPTEATVEAGEILVAPSSDPGWTPLFLNAAGMVVEVGGRISHGALVAREYGLPAVVSVENATERIRTGQRLRIDGTRGTVEILGDEAGESDDVTERSSGTDDGPATGTGTGGGPVSPGGSGTTAE</sequence>
<dbReference type="EMBL" id="FOYS01000005">
    <property type="protein sequence ID" value="SFR63280.1"/>
    <property type="molecule type" value="Genomic_DNA"/>
</dbReference>
<proteinExistence type="predicted"/>
<evidence type="ECO:0000313" key="4">
    <source>
        <dbReference type="EMBL" id="SFR63280.1"/>
    </source>
</evidence>
<accession>A0A1I6IA74</accession>
<dbReference type="OrthoDB" id="23397at2157"/>
<keyword evidence="4" id="KW-0418">Kinase</keyword>
<protein>
    <submittedName>
        <fullName evidence="4">Pyruvate, water dikinase</fullName>
    </submittedName>
</protein>